<evidence type="ECO:0000256" key="5">
    <source>
        <dbReference type="ARBA" id="ARBA00022801"/>
    </source>
</evidence>
<organism evidence="9 10">
    <name type="scientific">Hydrogenophaga atypica</name>
    <dbReference type="NCBI Taxonomy" id="249409"/>
    <lineage>
        <taxon>Bacteria</taxon>
        <taxon>Pseudomonadati</taxon>
        <taxon>Pseudomonadota</taxon>
        <taxon>Betaproteobacteria</taxon>
        <taxon>Burkholderiales</taxon>
        <taxon>Comamonadaceae</taxon>
        <taxon>Hydrogenophaga</taxon>
    </lineage>
</organism>
<dbReference type="RefSeq" id="WP_382223331.1">
    <property type="nucleotide sequence ID" value="NZ_JBHTCA010000006.1"/>
</dbReference>
<comment type="subcellular location">
    <subcellularLocation>
        <location evidence="1">Cell membrane</location>
        <topology evidence="1">Multi-pass membrane protein</topology>
    </subcellularLocation>
</comment>
<dbReference type="NCBIfam" id="TIGR04178">
    <property type="entry name" value="exo_archaeo"/>
    <property type="match status" value="1"/>
</dbReference>
<accession>A0ABW2QLF9</accession>
<evidence type="ECO:0000256" key="2">
    <source>
        <dbReference type="ARBA" id="ARBA00022475"/>
    </source>
</evidence>
<dbReference type="Proteomes" id="UP001596501">
    <property type="component" value="Unassembled WGS sequence"/>
</dbReference>
<dbReference type="GO" id="GO:0016787">
    <property type="term" value="F:hydrolase activity"/>
    <property type="evidence" value="ECO:0007669"/>
    <property type="project" value="UniProtKB-KW"/>
</dbReference>
<feature type="transmembrane region" description="Helical" evidence="8">
    <location>
        <begin position="134"/>
        <end position="153"/>
    </location>
</feature>
<dbReference type="InterPro" id="IPR026441">
    <property type="entry name" value="Exosort_XrtH"/>
</dbReference>
<evidence type="ECO:0000256" key="7">
    <source>
        <dbReference type="ARBA" id="ARBA00023136"/>
    </source>
</evidence>
<keyword evidence="10" id="KW-1185">Reference proteome</keyword>
<keyword evidence="3" id="KW-0645">Protease</keyword>
<keyword evidence="5 9" id="KW-0378">Hydrolase</keyword>
<evidence type="ECO:0000256" key="8">
    <source>
        <dbReference type="SAM" id="Phobius"/>
    </source>
</evidence>
<dbReference type="EC" id="3.4.22.-" evidence="9"/>
<dbReference type="Pfam" id="PF09721">
    <property type="entry name" value="Exosortase_EpsH"/>
    <property type="match status" value="1"/>
</dbReference>
<dbReference type="InterPro" id="IPR019127">
    <property type="entry name" value="Exosortase"/>
</dbReference>
<evidence type="ECO:0000313" key="10">
    <source>
        <dbReference type="Proteomes" id="UP001596501"/>
    </source>
</evidence>
<keyword evidence="7 8" id="KW-0472">Membrane</keyword>
<protein>
    <submittedName>
        <fullName evidence="9">Exosortase H</fullName>
        <ecNumber evidence="9">3.4.22.-</ecNumber>
    </submittedName>
</protein>
<evidence type="ECO:0000256" key="4">
    <source>
        <dbReference type="ARBA" id="ARBA00022692"/>
    </source>
</evidence>
<feature type="transmembrane region" description="Helical" evidence="8">
    <location>
        <begin position="75"/>
        <end position="93"/>
    </location>
</feature>
<evidence type="ECO:0000256" key="3">
    <source>
        <dbReference type="ARBA" id="ARBA00022670"/>
    </source>
</evidence>
<gene>
    <name evidence="9" type="primary">xrtH</name>
    <name evidence="9" type="ORF">ACFQPB_11030</name>
</gene>
<dbReference type="NCBIfam" id="TIGR04177">
    <property type="entry name" value="exosort_XrtH"/>
    <property type="match status" value="1"/>
</dbReference>
<evidence type="ECO:0000313" key="9">
    <source>
        <dbReference type="EMBL" id="MFC7409393.1"/>
    </source>
</evidence>
<dbReference type="InterPro" id="IPR026392">
    <property type="entry name" value="Exo/Archaeosortase_dom"/>
</dbReference>
<sequence>MWRFALVFVAVLACLFGFEMLHPVRTAVIHPWTNLLAQISATIMSTVDADVFSHGRVIQSRATGFGVSIEAGCNGVEAVIILVAGVLAFPAPWRFKVAGILIGFVAIQGVNLLRVISLYYLAQWNKDVFDFAHIYLWQALIMLDVLVVWMLWIRVVAKHKGATLAA</sequence>
<comment type="caution">
    <text evidence="9">The sequence shown here is derived from an EMBL/GenBank/DDBJ whole genome shotgun (WGS) entry which is preliminary data.</text>
</comment>
<feature type="transmembrane region" description="Helical" evidence="8">
    <location>
        <begin position="100"/>
        <end position="122"/>
    </location>
</feature>
<reference evidence="10" key="1">
    <citation type="journal article" date="2019" name="Int. J. Syst. Evol. Microbiol.">
        <title>The Global Catalogue of Microorganisms (GCM) 10K type strain sequencing project: providing services to taxonomists for standard genome sequencing and annotation.</title>
        <authorList>
            <consortium name="The Broad Institute Genomics Platform"/>
            <consortium name="The Broad Institute Genome Sequencing Center for Infectious Disease"/>
            <person name="Wu L."/>
            <person name="Ma J."/>
        </authorList>
    </citation>
    <scope>NUCLEOTIDE SEQUENCE [LARGE SCALE GENOMIC DNA]</scope>
    <source>
        <strain evidence="10">CGMCC 1.12371</strain>
    </source>
</reference>
<proteinExistence type="predicted"/>
<name>A0ABW2QLF9_9BURK</name>
<evidence type="ECO:0000256" key="6">
    <source>
        <dbReference type="ARBA" id="ARBA00022989"/>
    </source>
</evidence>
<evidence type="ECO:0000256" key="1">
    <source>
        <dbReference type="ARBA" id="ARBA00004651"/>
    </source>
</evidence>
<keyword evidence="6 8" id="KW-1133">Transmembrane helix</keyword>
<keyword evidence="4 8" id="KW-0812">Transmembrane</keyword>
<keyword evidence="2" id="KW-1003">Cell membrane</keyword>
<dbReference type="EMBL" id="JBHTCA010000006">
    <property type="protein sequence ID" value="MFC7409393.1"/>
    <property type="molecule type" value="Genomic_DNA"/>
</dbReference>